<dbReference type="Pfam" id="PF13439">
    <property type="entry name" value="Glyco_transf_4"/>
    <property type="match status" value="1"/>
</dbReference>
<evidence type="ECO:0000313" key="4">
    <source>
        <dbReference type="Proteomes" id="UP000657177"/>
    </source>
</evidence>
<organism evidence="3 4">
    <name type="scientific">Capillibacterium thermochitinicola</name>
    <dbReference type="NCBI Taxonomy" id="2699427"/>
    <lineage>
        <taxon>Bacteria</taxon>
        <taxon>Bacillati</taxon>
        <taxon>Bacillota</taxon>
        <taxon>Capillibacterium</taxon>
    </lineage>
</organism>
<dbReference type="CDD" id="cd03801">
    <property type="entry name" value="GT4_PimA-like"/>
    <property type="match status" value="1"/>
</dbReference>
<sequence>MRVLMLSWEYPPENVGGIAPHVHDLSLALTEKGQEVTVLTRGNGPMGTTEQIKGVKVCRVGRSAPEPPDFVSWVMQLNLQLMEKAVSLVEEGETFDLIHAHDWLVAYAGKGLKHAFRLPLIATIHATEWGRNNGLHNELQRYISNVEWWLAYEAWRVICCSRYMSGELQRIFQVPVNKMRVIPNGVYPELFRCPAGDVRAIRRRYAADDEQVVFYVGRLVFEKGLDLLLEAAPKILAHREKVKFVIAGKGPHAEHLHHRARQMGLYHKFYFTGYVDDLTRNALFSTADVAVFPSLYEPFGIVALEAMAAGTPVVVADTGGLGEVVQHGRNGLKAFPNNPESLADNILWVLTHPEQAAAMREQARRDLETEYNWGKIADQTIDVYQEVQSEYQRSDWHRQTAMAARELSRHHWTRPGPATAGAAGRYTLTGTETGWSHPAFNEQKGGYQ</sequence>
<feature type="domain" description="Glycosyl transferase family 1" evidence="1">
    <location>
        <begin position="201"/>
        <end position="365"/>
    </location>
</feature>
<feature type="domain" description="Glycosyltransferase subfamily 4-like N-terminal" evidence="2">
    <location>
        <begin position="15"/>
        <end position="189"/>
    </location>
</feature>
<dbReference type="AlphaFoldDB" id="A0A8J6HXD4"/>
<dbReference type="InterPro" id="IPR001296">
    <property type="entry name" value="Glyco_trans_1"/>
</dbReference>
<evidence type="ECO:0000259" key="2">
    <source>
        <dbReference type="Pfam" id="PF13439"/>
    </source>
</evidence>
<dbReference type="EMBL" id="JAAKDE010000012">
    <property type="protein sequence ID" value="MBA2133167.1"/>
    <property type="molecule type" value="Genomic_DNA"/>
</dbReference>
<evidence type="ECO:0000313" key="3">
    <source>
        <dbReference type="EMBL" id="MBA2133167.1"/>
    </source>
</evidence>
<comment type="caution">
    <text evidence="3">The sequence shown here is derived from an EMBL/GenBank/DDBJ whole genome shotgun (WGS) entry which is preliminary data.</text>
</comment>
<accession>A0A8J6HXD4</accession>
<gene>
    <name evidence="3" type="ORF">G5B42_06380</name>
</gene>
<dbReference type="Proteomes" id="UP000657177">
    <property type="component" value="Unassembled WGS sequence"/>
</dbReference>
<keyword evidence="4" id="KW-1185">Reference proteome</keyword>
<proteinExistence type="predicted"/>
<dbReference type="PANTHER" id="PTHR45947">
    <property type="entry name" value="SULFOQUINOVOSYL TRANSFERASE SQD2"/>
    <property type="match status" value="1"/>
</dbReference>
<protein>
    <submittedName>
        <fullName evidence="3">Glycosyltransferase family 4 protein</fullName>
    </submittedName>
</protein>
<evidence type="ECO:0000259" key="1">
    <source>
        <dbReference type="Pfam" id="PF00534"/>
    </source>
</evidence>
<dbReference type="PANTHER" id="PTHR45947:SF3">
    <property type="entry name" value="SULFOQUINOVOSYL TRANSFERASE SQD2"/>
    <property type="match status" value="1"/>
</dbReference>
<name>A0A8J6HXD4_9FIRM</name>
<dbReference type="Pfam" id="PF00534">
    <property type="entry name" value="Glycos_transf_1"/>
    <property type="match status" value="1"/>
</dbReference>
<dbReference type="RefSeq" id="WP_181339619.1">
    <property type="nucleotide sequence ID" value="NZ_JAAKDE010000012.1"/>
</dbReference>
<dbReference type="SUPFAM" id="SSF53756">
    <property type="entry name" value="UDP-Glycosyltransferase/glycogen phosphorylase"/>
    <property type="match status" value="1"/>
</dbReference>
<dbReference type="GO" id="GO:0016757">
    <property type="term" value="F:glycosyltransferase activity"/>
    <property type="evidence" value="ECO:0007669"/>
    <property type="project" value="InterPro"/>
</dbReference>
<dbReference type="Gene3D" id="3.40.50.2000">
    <property type="entry name" value="Glycogen Phosphorylase B"/>
    <property type="match status" value="2"/>
</dbReference>
<dbReference type="InterPro" id="IPR028098">
    <property type="entry name" value="Glyco_trans_4-like_N"/>
</dbReference>
<dbReference type="InterPro" id="IPR050194">
    <property type="entry name" value="Glycosyltransferase_grp1"/>
</dbReference>
<reference evidence="3" key="1">
    <citation type="submission" date="2020-06" db="EMBL/GenBank/DDBJ databases">
        <title>Novel chitinolytic bacterium.</title>
        <authorList>
            <person name="Ungkulpasvich U."/>
            <person name="Kosugi A."/>
            <person name="Uke A."/>
        </authorList>
    </citation>
    <scope>NUCLEOTIDE SEQUENCE</scope>
    <source>
        <strain evidence="3">UUS1-1</strain>
    </source>
</reference>